<keyword evidence="1" id="KW-0805">Transcription regulation</keyword>
<evidence type="ECO:0000256" key="1">
    <source>
        <dbReference type="ARBA" id="ARBA00023015"/>
    </source>
</evidence>
<dbReference type="PANTHER" id="PTHR44846">
    <property type="entry name" value="MANNOSYL-D-GLYCERATE TRANSPORT/METABOLISM SYSTEM REPRESSOR MNGR-RELATED"/>
    <property type="match status" value="1"/>
</dbReference>
<dbReference type="InterPro" id="IPR036390">
    <property type="entry name" value="WH_DNA-bd_sf"/>
</dbReference>
<dbReference type="SMART" id="SM00866">
    <property type="entry name" value="UTRA"/>
    <property type="match status" value="1"/>
</dbReference>
<keyword evidence="2" id="KW-0238">DNA-binding</keyword>
<evidence type="ECO:0000259" key="4">
    <source>
        <dbReference type="PROSITE" id="PS50949"/>
    </source>
</evidence>
<dbReference type="Gene3D" id="1.10.10.10">
    <property type="entry name" value="Winged helix-like DNA-binding domain superfamily/Winged helix DNA-binding domain"/>
    <property type="match status" value="1"/>
</dbReference>
<dbReference type="PROSITE" id="PS50949">
    <property type="entry name" value="HTH_GNTR"/>
    <property type="match status" value="1"/>
</dbReference>
<dbReference type="GO" id="GO:0003677">
    <property type="term" value="F:DNA binding"/>
    <property type="evidence" value="ECO:0007669"/>
    <property type="project" value="UniProtKB-KW"/>
</dbReference>
<sequence>MQYVKIKDIIIEQIAAGLLAPRQKLPSERQLAESFNTTRVTLREALSLLESEGAIYREDRRGWFISPPALRYDVASENEFQELATQQGRQAEMRFIRSTRKMADKHIAQMGKLPPFTDVQCIERIGYLESRPVAFVMSYLHHPNTLNWKGVSATQSLTQQLAEQFFVTCKVSKYQVKIGALSGESAQHLYATGGTPAVVVTRQYHDDQQQFVRLDMEYWRHDAVIIEGISPR</sequence>
<dbReference type="PRINTS" id="PR00035">
    <property type="entry name" value="HTHGNTR"/>
</dbReference>
<dbReference type="InterPro" id="IPR028978">
    <property type="entry name" value="Chorismate_lyase_/UTRA_dom_sf"/>
</dbReference>
<dbReference type="GO" id="GO:0045892">
    <property type="term" value="P:negative regulation of DNA-templated transcription"/>
    <property type="evidence" value="ECO:0007669"/>
    <property type="project" value="TreeGrafter"/>
</dbReference>
<dbReference type="OrthoDB" id="9784545at2"/>
<dbReference type="SUPFAM" id="SSF64288">
    <property type="entry name" value="Chorismate lyase-like"/>
    <property type="match status" value="1"/>
</dbReference>
<protein>
    <submittedName>
        <fullName evidence="5">Putative transcriptional regulator of 2-aminoethylphosphonate degradation operons</fullName>
    </submittedName>
</protein>
<dbReference type="Pfam" id="PF07702">
    <property type="entry name" value="UTRA"/>
    <property type="match status" value="1"/>
</dbReference>
<dbReference type="InterPro" id="IPR036388">
    <property type="entry name" value="WH-like_DNA-bd_sf"/>
</dbReference>
<dbReference type="Proteomes" id="UP000189475">
    <property type="component" value="Unassembled WGS sequence"/>
</dbReference>
<keyword evidence="6" id="KW-1185">Reference proteome</keyword>
<feature type="domain" description="HTH gntR-type" evidence="4">
    <location>
        <begin position="1"/>
        <end position="68"/>
    </location>
</feature>
<keyword evidence="3" id="KW-0804">Transcription</keyword>
<dbReference type="Gene3D" id="3.40.1410.10">
    <property type="entry name" value="Chorismate lyase-like"/>
    <property type="match status" value="1"/>
</dbReference>
<dbReference type="SMART" id="SM00345">
    <property type="entry name" value="HTH_GNTR"/>
    <property type="match status" value="1"/>
</dbReference>
<dbReference type="CDD" id="cd07377">
    <property type="entry name" value="WHTH_GntR"/>
    <property type="match status" value="1"/>
</dbReference>
<proteinExistence type="predicted"/>
<dbReference type="InterPro" id="IPR050679">
    <property type="entry name" value="Bact_HTH_transcr_reg"/>
</dbReference>
<dbReference type="STRING" id="1918946.VPAL9027_02708"/>
<gene>
    <name evidence="5" type="primary">phnR</name>
    <name evidence="5" type="ORF">VPAL9027_02708</name>
</gene>
<organism evidence="5 6">
    <name type="scientific">Vibrio palustris</name>
    <dbReference type="NCBI Taxonomy" id="1918946"/>
    <lineage>
        <taxon>Bacteria</taxon>
        <taxon>Pseudomonadati</taxon>
        <taxon>Pseudomonadota</taxon>
        <taxon>Gammaproteobacteria</taxon>
        <taxon>Vibrionales</taxon>
        <taxon>Vibrionaceae</taxon>
        <taxon>Vibrio</taxon>
    </lineage>
</organism>
<dbReference type="InterPro" id="IPR011663">
    <property type="entry name" value="UTRA"/>
</dbReference>
<accession>A0A1R4B718</accession>
<dbReference type="EMBL" id="FUFT01000005">
    <property type="protein sequence ID" value="SJL84712.1"/>
    <property type="molecule type" value="Genomic_DNA"/>
</dbReference>
<name>A0A1R4B718_9VIBR</name>
<dbReference type="RefSeq" id="WP_077315051.1">
    <property type="nucleotide sequence ID" value="NZ_AP024888.1"/>
</dbReference>
<dbReference type="AlphaFoldDB" id="A0A1R4B718"/>
<evidence type="ECO:0000313" key="6">
    <source>
        <dbReference type="Proteomes" id="UP000189475"/>
    </source>
</evidence>
<dbReference type="SUPFAM" id="SSF46785">
    <property type="entry name" value="Winged helix' DNA-binding domain"/>
    <property type="match status" value="1"/>
</dbReference>
<evidence type="ECO:0000313" key="5">
    <source>
        <dbReference type="EMBL" id="SJL84712.1"/>
    </source>
</evidence>
<reference evidence="5 6" key="1">
    <citation type="submission" date="2017-02" db="EMBL/GenBank/DDBJ databases">
        <authorList>
            <person name="Peterson S.W."/>
        </authorList>
    </citation>
    <scope>NUCLEOTIDE SEQUENCE [LARGE SCALE GENOMIC DNA]</scope>
    <source>
        <strain evidence="5 6">CECT 9027</strain>
    </source>
</reference>
<dbReference type="InterPro" id="IPR000524">
    <property type="entry name" value="Tscrpt_reg_HTH_GntR"/>
</dbReference>
<dbReference type="PANTHER" id="PTHR44846:SF7">
    <property type="entry name" value="TRANSCRIPTIONAL REGULATOR OF 2-AMINOETHYLPHOSPHONATE DEGRADATION OPERONS-RELATED"/>
    <property type="match status" value="1"/>
</dbReference>
<evidence type="ECO:0000256" key="3">
    <source>
        <dbReference type="ARBA" id="ARBA00023163"/>
    </source>
</evidence>
<dbReference type="GO" id="GO:0003700">
    <property type="term" value="F:DNA-binding transcription factor activity"/>
    <property type="evidence" value="ECO:0007669"/>
    <property type="project" value="InterPro"/>
</dbReference>
<dbReference type="FunFam" id="1.10.10.10:FF:000287">
    <property type="entry name" value="Phosphonate utilization transcriptional regulator PhnR"/>
    <property type="match status" value="1"/>
</dbReference>
<dbReference type="Pfam" id="PF00392">
    <property type="entry name" value="GntR"/>
    <property type="match status" value="1"/>
</dbReference>
<evidence type="ECO:0000256" key="2">
    <source>
        <dbReference type="ARBA" id="ARBA00023125"/>
    </source>
</evidence>